<proteinExistence type="predicted"/>
<protein>
    <submittedName>
        <fullName evidence="3">Uncharacterized protein</fullName>
    </submittedName>
</protein>
<accession>A0A1H4K1W7</accession>
<evidence type="ECO:0000256" key="2">
    <source>
        <dbReference type="SAM" id="SignalP"/>
    </source>
</evidence>
<feature type="region of interest" description="Disordered" evidence="1">
    <location>
        <begin position="137"/>
        <end position="158"/>
    </location>
</feature>
<organism evidence="3 4">
    <name type="scientific">Terriglobus roseus</name>
    <dbReference type="NCBI Taxonomy" id="392734"/>
    <lineage>
        <taxon>Bacteria</taxon>
        <taxon>Pseudomonadati</taxon>
        <taxon>Acidobacteriota</taxon>
        <taxon>Terriglobia</taxon>
        <taxon>Terriglobales</taxon>
        <taxon>Acidobacteriaceae</taxon>
        <taxon>Terriglobus</taxon>
    </lineage>
</organism>
<gene>
    <name evidence="3" type="ORF">SAMN05443244_0953</name>
</gene>
<sequence length="258" mass="28410">MKQLRLLLALLALLALPAGLRARGQQPQNQNSVTQFFQQSAKFIYNLAWPTATYSDFGLRGIEPVQGGFDVKILLDGRSGFDNSDLWILLRIKIRRNGIADIVVLNDNHFLMAPFATSTAVGQAVVQLSQRYAESQPSSAAVKTPPVQNQLPATPSPSTVSQAVCIENRTGNPVPLLYRWGDQDWASDSLPAAGSHIYYWNSATSPPFFVRYDADFAEGLQLKTYELNHKTAAANPDCASSQRYQFSIQGNGIEVYAE</sequence>
<dbReference type="RefSeq" id="WP_139285097.1">
    <property type="nucleotide sequence ID" value="NZ_FNSD01000001.1"/>
</dbReference>
<dbReference type="Proteomes" id="UP000182409">
    <property type="component" value="Unassembled WGS sequence"/>
</dbReference>
<reference evidence="3 4" key="1">
    <citation type="submission" date="2016-10" db="EMBL/GenBank/DDBJ databases">
        <authorList>
            <person name="de Groot N.N."/>
        </authorList>
    </citation>
    <scope>NUCLEOTIDE SEQUENCE [LARGE SCALE GENOMIC DNA]</scope>
    <source>
        <strain evidence="3 4">AB35.6</strain>
    </source>
</reference>
<dbReference type="EMBL" id="FNSD01000001">
    <property type="protein sequence ID" value="SEB52393.1"/>
    <property type="molecule type" value="Genomic_DNA"/>
</dbReference>
<feature type="signal peptide" evidence="2">
    <location>
        <begin position="1"/>
        <end position="22"/>
    </location>
</feature>
<dbReference type="AlphaFoldDB" id="A0A1H4K1W7"/>
<keyword evidence="2" id="KW-0732">Signal</keyword>
<feature type="chain" id="PRO_5010296450" evidence="2">
    <location>
        <begin position="23"/>
        <end position="258"/>
    </location>
</feature>
<evidence type="ECO:0000256" key="1">
    <source>
        <dbReference type="SAM" id="MobiDB-lite"/>
    </source>
</evidence>
<evidence type="ECO:0000313" key="3">
    <source>
        <dbReference type="EMBL" id="SEB52393.1"/>
    </source>
</evidence>
<evidence type="ECO:0000313" key="4">
    <source>
        <dbReference type="Proteomes" id="UP000182409"/>
    </source>
</evidence>
<name>A0A1H4K1W7_9BACT</name>